<dbReference type="Proteomes" id="UP000000305">
    <property type="component" value="Unassembled WGS sequence"/>
</dbReference>
<keyword evidence="4" id="KW-1185">Reference proteome</keyword>
<proteinExistence type="predicted"/>
<evidence type="ECO:0000256" key="1">
    <source>
        <dbReference type="SAM" id="SignalP"/>
    </source>
</evidence>
<evidence type="ECO:0000313" key="3">
    <source>
        <dbReference type="EMBL" id="EFX80358.1"/>
    </source>
</evidence>
<dbReference type="PhylomeDB" id="E9GJ01"/>
<dbReference type="EMBL" id="GL732547">
    <property type="protein sequence ID" value="EFX80358.1"/>
    <property type="molecule type" value="Genomic_DNA"/>
</dbReference>
<dbReference type="PANTHER" id="PTHR45828">
    <property type="entry name" value="CYTOCHROME B561/FERRIC REDUCTASE TRANSMEMBRANE"/>
    <property type="match status" value="1"/>
</dbReference>
<feature type="chain" id="PRO_5003237102" description="Reelin domain-containing protein" evidence="1">
    <location>
        <begin position="29"/>
        <end position="209"/>
    </location>
</feature>
<organism evidence="3 4">
    <name type="scientific">Daphnia pulex</name>
    <name type="common">Water flea</name>
    <dbReference type="NCBI Taxonomy" id="6669"/>
    <lineage>
        <taxon>Eukaryota</taxon>
        <taxon>Metazoa</taxon>
        <taxon>Ecdysozoa</taxon>
        <taxon>Arthropoda</taxon>
        <taxon>Crustacea</taxon>
        <taxon>Branchiopoda</taxon>
        <taxon>Diplostraca</taxon>
        <taxon>Cladocera</taxon>
        <taxon>Anomopoda</taxon>
        <taxon>Daphniidae</taxon>
        <taxon>Daphnia</taxon>
    </lineage>
</organism>
<evidence type="ECO:0000259" key="2">
    <source>
        <dbReference type="PROSITE" id="PS51019"/>
    </source>
</evidence>
<dbReference type="OrthoDB" id="6418377at2759"/>
<sequence length="209" mass="22529">MSCHKSTGFTCAVASAFLLILVMPSIHGTPTGAPAAACKDMTPQHGYTPQTSASPFKTEIPVGSYVLMDDPVKLELRSSSAGDTFKGFLVMAFDIDDDSTPIGTFKTPTDGQAQLMNCTANGVLNAATHTSNSTKSLVNLEWQPPLYYMGIAVFRTTYVQDVKTYWTKTESITVSFVMEIPSSASHLLLQRSSVWAGLVAVSLLAFLMR</sequence>
<dbReference type="Gene3D" id="2.60.40.4060">
    <property type="entry name" value="Reeler domain"/>
    <property type="match status" value="1"/>
</dbReference>
<dbReference type="CDD" id="cd08544">
    <property type="entry name" value="Reeler"/>
    <property type="match status" value="1"/>
</dbReference>
<dbReference type="eggNOG" id="KOG4293">
    <property type="taxonomic scope" value="Eukaryota"/>
</dbReference>
<gene>
    <name evidence="3" type="ORF">DAPPUDRAFT_318488</name>
</gene>
<name>E9GJ01_DAPPU</name>
<dbReference type="Pfam" id="PF02014">
    <property type="entry name" value="Reeler"/>
    <property type="match status" value="1"/>
</dbReference>
<feature type="signal peptide" evidence="1">
    <location>
        <begin position="1"/>
        <end position="28"/>
    </location>
</feature>
<accession>E9GJ01</accession>
<dbReference type="InterPro" id="IPR002861">
    <property type="entry name" value="Reeler_dom"/>
</dbReference>
<feature type="domain" description="Reelin" evidence="2">
    <location>
        <begin position="23"/>
        <end position="189"/>
    </location>
</feature>
<dbReference type="KEGG" id="dpx:DAPPUDRAFT_318488"/>
<dbReference type="InterPro" id="IPR042307">
    <property type="entry name" value="Reeler_sf"/>
</dbReference>
<keyword evidence="1" id="KW-0732">Signal</keyword>
<dbReference type="InterPro" id="IPR051237">
    <property type="entry name" value="Ferric-chelate_Red/DefProt"/>
</dbReference>
<evidence type="ECO:0000313" key="4">
    <source>
        <dbReference type="Proteomes" id="UP000000305"/>
    </source>
</evidence>
<reference evidence="3 4" key="1">
    <citation type="journal article" date="2011" name="Science">
        <title>The ecoresponsive genome of Daphnia pulex.</title>
        <authorList>
            <person name="Colbourne J.K."/>
            <person name="Pfrender M.E."/>
            <person name="Gilbert D."/>
            <person name="Thomas W.K."/>
            <person name="Tucker A."/>
            <person name="Oakley T.H."/>
            <person name="Tokishita S."/>
            <person name="Aerts A."/>
            <person name="Arnold G.J."/>
            <person name="Basu M.K."/>
            <person name="Bauer D.J."/>
            <person name="Caceres C.E."/>
            <person name="Carmel L."/>
            <person name="Casola C."/>
            <person name="Choi J.H."/>
            <person name="Detter J.C."/>
            <person name="Dong Q."/>
            <person name="Dusheyko S."/>
            <person name="Eads B.D."/>
            <person name="Frohlich T."/>
            <person name="Geiler-Samerotte K.A."/>
            <person name="Gerlach D."/>
            <person name="Hatcher P."/>
            <person name="Jogdeo S."/>
            <person name="Krijgsveld J."/>
            <person name="Kriventseva E.V."/>
            <person name="Kultz D."/>
            <person name="Laforsch C."/>
            <person name="Lindquist E."/>
            <person name="Lopez J."/>
            <person name="Manak J.R."/>
            <person name="Muller J."/>
            <person name="Pangilinan J."/>
            <person name="Patwardhan R.P."/>
            <person name="Pitluck S."/>
            <person name="Pritham E.J."/>
            <person name="Rechtsteiner A."/>
            <person name="Rho M."/>
            <person name="Rogozin I.B."/>
            <person name="Sakarya O."/>
            <person name="Salamov A."/>
            <person name="Schaack S."/>
            <person name="Shapiro H."/>
            <person name="Shiga Y."/>
            <person name="Skalitzky C."/>
            <person name="Smith Z."/>
            <person name="Souvorov A."/>
            <person name="Sung W."/>
            <person name="Tang Z."/>
            <person name="Tsuchiya D."/>
            <person name="Tu H."/>
            <person name="Vos H."/>
            <person name="Wang M."/>
            <person name="Wolf Y.I."/>
            <person name="Yamagata H."/>
            <person name="Yamada T."/>
            <person name="Ye Y."/>
            <person name="Shaw J.R."/>
            <person name="Andrews J."/>
            <person name="Crease T.J."/>
            <person name="Tang H."/>
            <person name="Lucas S.M."/>
            <person name="Robertson H.M."/>
            <person name="Bork P."/>
            <person name="Koonin E.V."/>
            <person name="Zdobnov E.M."/>
            <person name="Grigoriev I.V."/>
            <person name="Lynch M."/>
            <person name="Boore J.L."/>
        </authorList>
    </citation>
    <scope>NUCLEOTIDE SEQUENCE [LARGE SCALE GENOMIC DNA]</scope>
</reference>
<dbReference type="PROSITE" id="PS51019">
    <property type="entry name" value="REELIN"/>
    <property type="match status" value="1"/>
</dbReference>
<protein>
    <recommendedName>
        <fullName evidence="2">Reelin domain-containing protein</fullName>
    </recommendedName>
</protein>
<dbReference type="InParanoid" id="E9GJ01"/>
<dbReference type="PANTHER" id="PTHR45828:SF36">
    <property type="entry name" value="REELIN DOMAIN-CONTAINING PROTEIN"/>
    <property type="match status" value="1"/>
</dbReference>
<dbReference type="GO" id="GO:0016020">
    <property type="term" value="C:membrane"/>
    <property type="evidence" value="ECO:0000318"/>
    <property type="project" value="GO_Central"/>
</dbReference>
<dbReference type="HOGENOM" id="CLU_091827_0_0_1"/>
<dbReference type="AlphaFoldDB" id="E9GJ01"/>